<proteinExistence type="inferred from homology"/>
<evidence type="ECO:0000256" key="6">
    <source>
        <dbReference type="ARBA" id="ARBA00047720"/>
    </source>
</evidence>
<dbReference type="EMBL" id="AP028654">
    <property type="protein sequence ID" value="BEP27961.1"/>
    <property type="molecule type" value="Genomic_DNA"/>
</dbReference>
<evidence type="ECO:0000256" key="8">
    <source>
        <dbReference type="HAMAP-Rule" id="MF_01518"/>
    </source>
</evidence>
<evidence type="ECO:0000259" key="10">
    <source>
        <dbReference type="Pfam" id="PF13382"/>
    </source>
</evidence>
<dbReference type="Pfam" id="PF13382">
    <property type="entry name" value="Adenine_deam_C"/>
    <property type="match status" value="1"/>
</dbReference>
<reference evidence="11 12" key="1">
    <citation type="submission" date="2023-08" db="EMBL/GenBank/DDBJ databases">
        <title>Helicovermis profunda gen. nov., sp. nov., a novel mesophilic, fermentative bacterium within the Bacillota from a deep-sea hydrothermal vent chimney.</title>
        <authorList>
            <person name="Miyazaki U."/>
            <person name="Mizutani D."/>
            <person name="Hashimoto Y."/>
            <person name="Tame A."/>
            <person name="Sawayama S."/>
            <person name="Miyazaki J."/>
            <person name="Takai K."/>
            <person name="Nakagawa S."/>
        </authorList>
    </citation>
    <scope>NUCLEOTIDE SEQUENCE [LARGE SCALE GENOMIC DNA]</scope>
    <source>
        <strain evidence="11 12">S502</strain>
    </source>
</reference>
<evidence type="ECO:0000256" key="3">
    <source>
        <dbReference type="ARBA" id="ARBA00012782"/>
    </source>
</evidence>
<dbReference type="GO" id="GO:0000034">
    <property type="term" value="F:adenine deaminase activity"/>
    <property type="evidence" value="ECO:0007669"/>
    <property type="project" value="UniProtKB-UniRule"/>
</dbReference>
<feature type="domain" description="Amidohydrolase-related" evidence="9">
    <location>
        <begin position="65"/>
        <end position="348"/>
    </location>
</feature>
<evidence type="ECO:0000313" key="12">
    <source>
        <dbReference type="Proteomes" id="UP001321786"/>
    </source>
</evidence>
<dbReference type="KEGG" id="hprf:HLPR_02920"/>
<dbReference type="AlphaFoldDB" id="A0AAU9E0B0"/>
<dbReference type="InterPro" id="IPR006680">
    <property type="entry name" value="Amidohydro-rel"/>
</dbReference>
<dbReference type="EC" id="3.5.4.2" evidence="3 8"/>
<dbReference type="InterPro" id="IPR032466">
    <property type="entry name" value="Metal_Hydrolase"/>
</dbReference>
<accession>A0AAU9E0B0</accession>
<dbReference type="InterPro" id="IPR026912">
    <property type="entry name" value="Adenine_deam_C"/>
</dbReference>
<dbReference type="FunFam" id="3.20.20.140:FF:000016">
    <property type="entry name" value="Adenine deaminase"/>
    <property type="match status" value="1"/>
</dbReference>
<dbReference type="CDD" id="cd01295">
    <property type="entry name" value="AdeC"/>
    <property type="match status" value="1"/>
</dbReference>
<dbReference type="Proteomes" id="UP001321786">
    <property type="component" value="Chromosome"/>
</dbReference>
<dbReference type="SUPFAM" id="SSF51556">
    <property type="entry name" value="Metallo-dependent hydrolases"/>
    <property type="match status" value="1"/>
</dbReference>
<comment type="cofactor">
    <cofactor evidence="1 8">
        <name>Mn(2+)</name>
        <dbReference type="ChEBI" id="CHEBI:29035"/>
    </cofactor>
</comment>
<comment type="catalytic activity">
    <reaction evidence="6 8">
        <text>adenine + H2O + H(+) = hypoxanthine + NH4(+)</text>
        <dbReference type="Rhea" id="RHEA:23688"/>
        <dbReference type="ChEBI" id="CHEBI:15377"/>
        <dbReference type="ChEBI" id="CHEBI:15378"/>
        <dbReference type="ChEBI" id="CHEBI:16708"/>
        <dbReference type="ChEBI" id="CHEBI:17368"/>
        <dbReference type="ChEBI" id="CHEBI:28938"/>
        <dbReference type="EC" id="3.5.4.2"/>
    </reaction>
</comment>
<organism evidence="11 12">
    <name type="scientific">Helicovermis profundi</name>
    <dbReference type="NCBI Taxonomy" id="3065157"/>
    <lineage>
        <taxon>Bacteria</taxon>
        <taxon>Bacillati</taxon>
        <taxon>Bacillota</taxon>
        <taxon>Clostridia</taxon>
        <taxon>Helicovermis</taxon>
    </lineage>
</organism>
<dbReference type="GO" id="GO:0006146">
    <property type="term" value="P:adenine catabolic process"/>
    <property type="evidence" value="ECO:0007669"/>
    <property type="project" value="InterPro"/>
</dbReference>
<feature type="domain" description="Adenine deaminase C-terminal" evidence="10">
    <location>
        <begin position="399"/>
        <end position="568"/>
    </location>
</feature>
<dbReference type="InterPro" id="IPR011059">
    <property type="entry name" value="Metal-dep_hydrolase_composite"/>
</dbReference>
<dbReference type="InterPro" id="IPR006679">
    <property type="entry name" value="Adenine_deam"/>
</dbReference>
<evidence type="ECO:0000259" key="9">
    <source>
        <dbReference type="Pfam" id="PF01979"/>
    </source>
</evidence>
<evidence type="ECO:0000256" key="5">
    <source>
        <dbReference type="ARBA" id="ARBA00023211"/>
    </source>
</evidence>
<protein>
    <recommendedName>
        <fullName evidence="7 8">Adenine deaminase</fullName>
        <shortName evidence="8">Adenase</shortName>
        <shortName evidence="8">Adenine aminase</shortName>
        <ecNumber evidence="3 8">3.5.4.2</ecNumber>
    </recommendedName>
</protein>
<evidence type="ECO:0000256" key="1">
    <source>
        <dbReference type="ARBA" id="ARBA00001936"/>
    </source>
</evidence>
<dbReference type="PANTHER" id="PTHR11113:SF2">
    <property type="entry name" value="ADENINE DEAMINASE"/>
    <property type="match status" value="1"/>
</dbReference>
<dbReference type="RefSeq" id="WP_338536318.1">
    <property type="nucleotide sequence ID" value="NZ_AP028654.1"/>
</dbReference>
<dbReference type="Pfam" id="PF01979">
    <property type="entry name" value="Amidohydro_1"/>
    <property type="match status" value="1"/>
</dbReference>
<evidence type="ECO:0000256" key="7">
    <source>
        <dbReference type="ARBA" id="ARBA00069718"/>
    </source>
</evidence>
<dbReference type="SUPFAM" id="SSF51338">
    <property type="entry name" value="Composite domain of metallo-dependent hydrolases"/>
    <property type="match status" value="1"/>
</dbReference>
<keyword evidence="5 8" id="KW-0464">Manganese</keyword>
<name>A0AAU9E0B0_9FIRM</name>
<dbReference type="Gene3D" id="3.20.20.140">
    <property type="entry name" value="Metal-dependent hydrolases"/>
    <property type="match status" value="1"/>
</dbReference>
<evidence type="ECO:0000256" key="4">
    <source>
        <dbReference type="ARBA" id="ARBA00022801"/>
    </source>
</evidence>
<keyword evidence="12" id="KW-1185">Reference proteome</keyword>
<sequence length="575" mass="63281">MKNEIKKIIDIASGRNKADLVIKNAKIINVFTEEIIDGDVAISSGKIVGIGEYTGIEEIDLKGKYLAPGLIDAHVHIESSMVTPSQFAKTIIPRGTTTIIADPHEIGNVCGLDGIKYMLDDSKNLPLDVYIMLPSCVPATSFENSGAVLLADDLEKLIDDKRVLGLGELMDYPAVTSAEKNVVDKINLARNRGKIIDGHGPILTEKDLNAYVSAGVKTEHECETVEEMIERLRLGMYVLIREGSAARNLEALVKGVNKENLRRVMFCTDDRHPDDILKDGHIDNNVRLAFRSGIPLISAIKMASLNAAECYRLYDRGAIAPGYKADMIVFSNLNTFKIEKVFKDGKLVAKDGKSLFNVEKTNTSKVTDTVNFIDVTENDLKIKLDTGIARVIKLIPHSLVTESVYRKVVTENGFFKYHSKLDILKLVVIERHHATGNIGLGLAEGFGLMDGAIASTVAHDSHNLIVIGDCDINIVEATKEIKKIGGGIVIVKNGRVIYSLPLAIGGIMSEENIEIVNKKLNDMLEFAYRELNVSKNFDPFMTLAFLALPVIPELKLTDEGLFDVNKFEFTTINVE</sequence>
<dbReference type="Gene3D" id="2.30.40.10">
    <property type="entry name" value="Urease, subunit C, domain 1"/>
    <property type="match status" value="1"/>
</dbReference>
<keyword evidence="4 8" id="KW-0378">Hydrolase</keyword>
<dbReference type="PANTHER" id="PTHR11113">
    <property type="entry name" value="N-ACETYLGLUCOSAMINE-6-PHOSPHATE DEACETYLASE"/>
    <property type="match status" value="1"/>
</dbReference>
<gene>
    <name evidence="11" type="primary">ade_2</name>
    <name evidence="8" type="synonym">ade</name>
    <name evidence="11" type="ORF">HLPR_02920</name>
</gene>
<evidence type="ECO:0000256" key="2">
    <source>
        <dbReference type="ARBA" id="ARBA00006773"/>
    </source>
</evidence>
<evidence type="ECO:0000313" key="11">
    <source>
        <dbReference type="EMBL" id="BEP27961.1"/>
    </source>
</evidence>
<comment type="similarity">
    <text evidence="2 8">Belongs to the metallo-dependent hydrolases superfamily. Adenine deaminase family.</text>
</comment>
<dbReference type="HAMAP" id="MF_01518">
    <property type="entry name" value="Adenine_deamin"/>
    <property type="match status" value="1"/>
</dbReference>
<dbReference type="NCBIfam" id="TIGR01178">
    <property type="entry name" value="ade"/>
    <property type="match status" value="1"/>
</dbReference>